<dbReference type="EMBL" id="KQ102118">
    <property type="protein sequence ID" value="KMS93496.1"/>
    <property type="molecule type" value="Genomic_DNA"/>
</dbReference>
<protein>
    <submittedName>
        <fullName evidence="1">Uncharacterized protein</fullName>
    </submittedName>
</protein>
<gene>
    <name evidence="1" type="ORF">BVRB_030890</name>
</gene>
<dbReference type="Proteomes" id="UP000035740">
    <property type="component" value="Unassembled WGS sequence"/>
</dbReference>
<name>A0A0J8AXM0_BETVV</name>
<evidence type="ECO:0000313" key="1">
    <source>
        <dbReference type="EMBL" id="KMS93496.1"/>
    </source>
</evidence>
<sequence>MDPRVAKHVNDINESMYEFFEAWSAIDEEISKSLKALEKLDDEDEVETMGYV</sequence>
<reference evidence="1 2" key="1">
    <citation type="journal article" date="2014" name="Nature">
        <title>The genome of the recently domesticated crop plant sugar beet (Beta vulgaris).</title>
        <authorList>
            <person name="Dohm J.C."/>
            <person name="Minoche A.E."/>
            <person name="Holtgrawe D."/>
            <person name="Capella-Gutierrez S."/>
            <person name="Zakrzewski F."/>
            <person name="Tafer H."/>
            <person name="Rupp O."/>
            <person name="Sorensen T.R."/>
            <person name="Stracke R."/>
            <person name="Reinhardt R."/>
            <person name="Goesmann A."/>
            <person name="Kraft T."/>
            <person name="Schulz B."/>
            <person name="Stadler P.F."/>
            <person name="Schmidt T."/>
            <person name="Gabaldon T."/>
            <person name="Lehrach H."/>
            <person name="Weisshaar B."/>
            <person name="Himmelbauer H."/>
        </authorList>
    </citation>
    <scope>NUCLEOTIDE SEQUENCE [LARGE SCALE GENOMIC DNA]</scope>
    <source>
        <tissue evidence="1">Taproot</tissue>
    </source>
</reference>
<evidence type="ECO:0000313" key="2">
    <source>
        <dbReference type="Proteomes" id="UP000035740"/>
    </source>
</evidence>
<proteinExistence type="predicted"/>
<dbReference type="AlphaFoldDB" id="A0A0J8AXM0"/>
<feature type="non-terminal residue" evidence="1">
    <location>
        <position position="52"/>
    </location>
</feature>
<keyword evidence="2" id="KW-1185">Reference proteome</keyword>
<accession>A0A0J8AXM0</accession>
<dbReference type="Gramene" id="KMS93496">
    <property type="protein sequence ID" value="KMS93496"/>
    <property type="gene ID" value="BVRB_030890"/>
</dbReference>
<organism evidence="1 2">
    <name type="scientific">Beta vulgaris subsp. vulgaris</name>
    <name type="common">Beet</name>
    <dbReference type="NCBI Taxonomy" id="3555"/>
    <lineage>
        <taxon>Eukaryota</taxon>
        <taxon>Viridiplantae</taxon>
        <taxon>Streptophyta</taxon>
        <taxon>Embryophyta</taxon>
        <taxon>Tracheophyta</taxon>
        <taxon>Spermatophyta</taxon>
        <taxon>Magnoliopsida</taxon>
        <taxon>eudicotyledons</taxon>
        <taxon>Gunneridae</taxon>
        <taxon>Pentapetalae</taxon>
        <taxon>Caryophyllales</taxon>
        <taxon>Chenopodiaceae</taxon>
        <taxon>Betoideae</taxon>
        <taxon>Beta</taxon>
    </lineage>
</organism>